<comment type="subcellular location">
    <subcellularLocation>
        <location evidence="1">Cell membrane</location>
        <topology evidence="1">Multi-pass membrane protein</topology>
    </subcellularLocation>
</comment>
<dbReference type="RefSeq" id="WP_075152665.1">
    <property type="nucleotide sequence ID" value="NZ_CP018820.1"/>
</dbReference>
<organism evidence="10 12">
    <name type="scientific">Sphingomonas koreensis</name>
    <dbReference type="NCBI Taxonomy" id="93064"/>
    <lineage>
        <taxon>Bacteria</taxon>
        <taxon>Pseudomonadati</taxon>
        <taxon>Pseudomonadota</taxon>
        <taxon>Alphaproteobacteria</taxon>
        <taxon>Sphingomonadales</taxon>
        <taxon>Sphingomonadaceae</taxon>
        <taxon>Sphingomonas</taxon>
    </lineage>
</organism>
<feature type="transmembrane region" description="Helical" evidence="8">
    <location>
        <begin position="136"/>
        <end position="153"/>
    </location>
</feature>
<feature type="transmembrane region" description="Helical" evidence="8">
    <location>
        <begin position="51"/>
        <end position="68"/>
    </location>
</feature>
<keyword evidence="6 8" id="KW-1133">Transmembrane helix</keyword>
<dbReference type="PANTHER" id="PTHR22911:SF137">
    <property type="entry name" value="SOLUTE CARRIER FAMILY 35 MEMBER G2-RELATED"/>
    <property type="match status" value="1"/>
</dbReference>
<dbReference type="EMBL" id="QQWO01000010">
    <property type="protein sequence ID" value="RSV02201.1"/>
    <property type="molecule type" value="Genomic_DNA"/>
</dbReference>
<evidence type="ECO:0000256" key="3">
    <source>
        <dbReference type="ARBA" id="ARBA00022448"/>
    </source>
</evidence>
<evidence type="ECO:0000256" key="5">
    <source>
        <dbReference type="ARBA" id="ARBA00022692"/>
    </source>
</evidence>
<protein>
    <submittedName>
        <fullName evidence="11">EamA family transporter RarD</fullName>
    </submittedName>
</protein>
<dbReference type="AlphaFoldDB" id="A0A1L6JEJ9"/>
<name>A0A1L6JEJ9_9SPHN</name>
<evidence type="ECO:0000259" key="9">
    <source>
        <dbReference type="Pfam" id="PF00892"/>
    </source>
</evidence>
<feature type="domain" description="EamA" evidence="9">
    <location>
        <begin position="16"/>
        <end position="151"/>
    </location>
</feature>
<dbReference type="KEGG" id="skr:BRX40_19105"/>
<gene>
    <name evidence="11" type="primary">rarD</name>
    <name evidence="10" type="ORF">BRX40_19105</name>
    <name evidence="11" type="ORF">CA257_13555</name>
</gene>
<evidence type="ECO:0000256" key="4">
    <source>
        <dbReference type="ARBA" id="ARBA00022475"/>
    </source>
</evidence>
<dbReference type="PANTHER" id="PTHR22911">
    <property type="entry name" value="ACYL-MALONYL CONDENSING ENZYME-RELATED"/>
    <property type="match status" value="1"/>
</dbReference>
<feature type="transmembrane region" description="Helical" evidence="8">
    <location>
        <begin position="217"/>
        <end position="239"/>
    </location>
</feature>
<feature type="transmembrane region" description="Helical" evidence="8">
    <location>
        <begin position="187"/>
        <end position="205"/>
    </location>
</feature>
<dbReference type="EMBL" id="CP018820">
    <property type="protein sequence ID" value="APR54237.1"/>
    <property type="molecule type" value="Genomic_DNA"/>
</dbReference>
<keyword evidence="5 8" id="KW-0812">Transmembrane</keyword>
<keyword evidence="3" id="KW-0813">Transport</keyword>
<proteinExistence type="inferred from homology"/>
<sequence>MARADPAPAPERLDRTGLIQGLGAYGIWGVLPLFYWLLAGTDVGEVVAMRVLWSVAFLAAVIVALQRGPAILQVLRTPRTMLYLATSSLLISTNWLVYIWAIQNHHVLESSLGYFLNPLVNVLIGVVLLREKLNAAQIVAVALAAVGVSVLAVGAGGGIWISLTLALTFGFYGLVRKVAPVGALEGLTLETLILAPVALGYLFWLGGGQGLTFGTGWAPTLLMIASGVVTAVPLLLFAAAARRLPYSTLGLLQYLAPTIGFILAITFFGETMTAAHMICFAFIWTGLIIFGAHGTIAARRRRLAETRAA</sequence>
<dbReference type="InterPro" id="IPR004626">
    <property type="entry name" value="RarD"/>
</dbReference>
<accession>A0A1L6JEJ9</accession>
<dbReference type="Proteomes" id="UP000185161">
    <property type="component" value="Chromosome"/>
</dbReference>
<evidence type="ECO:0000256" key="6">
    <source>
        <dbReference type="ARBA" id="ARBA00022989"/>
    </source>
</evidence>
<evidence type="ECO:0000313" key="13">
    <source>
        <dbReference type="Proteomes" id="UP000286681"/>
    </source>
</evidence>
<keyword evidence="12" id="KW-1185">Reference proteome</keyword>
<reference evidence="11 13" key="3">
    <citation type="submission" date="2018-07" db="EMBL/GenBank/DDBJ databases">
        <title>Genomic and Epidemiologic Investigation of an Indolent Hospital Outbreak.</title>
        <authorList>
            <person name="Johnson R.C."/>
            <person name="Deming C."/>
            <person name="Conlan S."/>
            <person name="Zellmer C.J."/>
            <person name="Michelin A.V."/>
            <person name="Lee-Lin S."/>
            <person name="Thomas P.J."/>
            <person name="Park M."/>
            <person name="Weingarten R.A."/>
            <person name="Less J."/>
            <person name="Dekker J.P."/>
            <person name="Frank K.M."/>
            <person name="Musser K.A."/>
            <person name="Mcquiston J.R."/>
            <person name="Henderson D.K."/>
            <person name="Lau A.F."/>
            <person name="Palmore T.N."/>
            <person name="Segre J.A."/>
        </authorList>
    </citation>
    <scope>NUCLEOTIDE SEQUENCE [LARGE SCALE GENOMIC DNA]</scope>
    <source>
        <strain evidence="11 13">SK-NIH.Env10_0317</strain>
    </source>
</reference>
<dbReference type="Proteomes" id="UP000286681">
    <property type="component" value="Unassembled WGS sequence"/>
</dbReference>
<evidence type="ECO:0000256" key="1">
    <source>
        <dbReference type="ARBA" id="ARBA00004651"/>
    </source>
</evidence>
<dbReference type="GeneID" id="44134672"/>
<feature type="transmembrane region" description="Helical" evidence="8">
    <location>
        <begin position="80"/>
        <end position="100"/>
    </location>
</feature>
<feature type="transmembrane region" description="Helical" evidence="8">
    <location>
        <begin position="251"/>
        <end position="269"/>
    </location>
</feature>
<dbReference type="InterPro" id="IPR037185">
    <property type="entry name" value="EmrE-like"/>
</dbReference>
<evidence type="ECO:0000313" key="11">
    <source>
        <dbReference type="EMBL" id="RSV02201.1"/>
    </source>
</evidence>
<dbReference type="OrthoDB" id="369870at2"/>
<comment type="similarity">
    <text evidence="2">Belongs to the EamA transporter family.</text>
</comment>
<evidence type="ECO:0000256" key="7">
    <source>
        <dbReference type="ARBA" id="ARBA00023136"/>
    </source>
</evidence>
<evidence type="ECO:0000313" key="10">
    <source>
        <dbReference type="EMBL" id="APR54237.1"/>
    </source>
</evidence>
<keyword evidence="4" id="KW-1003">Cell membrane</keyword>
<dbReference type="NCBIfam" id="TIGR00688">
    <property type="entry name" value="rarD"/>
    <property type="match status" value="1"/>
</dbReference>
<evidence type="ECO:0000256" key="2">
    <source>
        <dbReference type="ARBA" id="ARBA00007362"/>
    </source>
</evidence>
<keyword evidence="7 8" id="KW-0472">Membrane</keyword>
<dbReference type="InterPro" id="IPR000620">
    <property type="entry name" value="EamA_dom"/>
</dbReference>
<dbReference type="Pfam" id="PF00892">
    <property type="entry name" value="EamA"/>
    <property type="match status" value="1"/>
</dbReference>
<reference evidence="12" key="2">
    <citation type="submission" date="2016-12" db="EMBL/GenBank/DDBJ databases">
        <title>Whole genome sequencing of Sphingomonas sp. ABOJV.</title>
        <authorList>
            <person name="Conlan S."/>
            <person name="Thomas P.J."/>
            <person name="Mullikin J."/>
            <person name="Palmore T.N."/>
            <person name="Frank K.M."/>
            <person name="Segre J.A."/>
        </authorList>
    </citation>
    <scope>NUCLEOTIDE SEQUENCE [LARGE SCALE GENOMIC DNA]</scope>
    <source>
        <strain evidence="12">ABOJV</strain>
    </source>
</reference>
<feature type="transmembrane region" description="Helical" evidence="8">
    <location>
        <begin position="275"/>
        <end position="298"/>
    </location>
</feature>
<feature type="transmembrane region" description="Helical" evidence="8">
    <location>
        <begin position="21"/>
        <end position="39"/>
    </location>
</feature>
<feature type="transmembrane region" description="Helical" evidence="8">
    <location>
        <begin position="112"/>
        <end position="129"/>
    </location>
</feature>
<evidence type="ECO:0000256" key="8">
    <source>
        <dbReference type="SAM" id="Phobius"/>
    </source>
</evidence>
<feature type="transmembrane region" description="Helical" evidence="8">
    <location>
        <begin position="159"/>
        <end position="175"/>
    </location>
</feature>
<dbReference type="SUPFAM" id="SSF103481">
    <property type="entry name" value="Multidrug resistance efflux transporter EmrE"/>
    <property type="match status" value="2"/>
</dbReference>
<dbReference type="GO" id="GO:0005886">
    <property type="term" value="C:plasma membrane"/>
    <property type="evidence" value="ECO:0007669"/>
    <property type="project" value="UniProtKB-SubCell"/>
</dbReference>
<evidence type="ECO:0000313" key="12">
    <source>
        <dbReference type="Proteomes" id="UP000185161"/>
    </source>
</evidence>
<dbReference type="STRING" id="93064.BRX40_19105"/>
<reference evidence="10" key="1">
    <citation type="submission" date="2016-12" db="EMBL/GenBank/DDBJ databases">
        <title>Whole genome sequencing of Sphingomonas koreensis.</title>
        <authorList>
            <person name="Conlan S."/>
            <person name="Thomas P.J."/>
            <person name="Mullikin J."/>
            <person name="Palmore T.N."/>
            <person name="Frank K.M."/>
            <person name="Segre J.A."/>
        </authorList>
    </citation>
    <scope>NUCLEOTIDE SEQUENCE</scope>
    <source>
        <strain evidence="10">ABOJV</strain>
    </source>
</reference>